<evidence type="ECO:0008006" key="5">
    <source>
        <dbReference type="Google" id="ProtNLM"/>
    </source>
</evidence>
<feature type="chain" id="PRO_5038641969" description="Lipoprotein" evidence="2">
    <location>
        <begin position="21"/>
        <end position="266"/>
    </location>
</feature>
<evidence type="ECO:0000313" key="4">
    <source>
        <dbReference type="Proteomes" id="UP000319213"/>
    </source>
</evidence>
<protein>
    <recommendedName>
        <fullName evidence="5">Lipoprotein</fullName>
    </recommendedName>
</protein>
<dbReference type="EMBL" id="VFPQ01000001">
    <property type="protein sequence ID" value="TQM77524.1"/>
    <property type="molecule type" value="Genomic_DNA"/>
</dbReference>
<reference evidence="3 4" key="1">
    <citation type="submission" date="2019-06" db="EMBL/GenBank/DDBJ databases">
        <title>Sequencing the genomes of 1000 actinobacteria strains.</title>
        <authorList>
            <person name="Klenk H.-P."/>
        </authorList>
    </citation>
    <scope>NUCLEOTIDE SEQUENCE [LARGE SCALE GENOMIC DNA]</scope>
    <source>
        <strain evidence="3 4">DSM 43186</strain>
    </source>
</reference>
<organism evidence="3 4">
    <name type="scientific">Thermopolyspora flexuosa</name>
    <dbReference type="NCBI Taxonomy" id="103836"/>
    <lineage>
        <taxon>Bacteria</taxon>
        <taxon>Bacillati</taxon>
        <taxon>Actinomycetota</taxon>
        <taxon>Actinomycetes</taxon>
        <taxon>Streptosporangiales</taxon>
        <taxon>Streptosporangiaceae</taxon>
        <taxon>Thermopolyspora</taxon>
    </lineage>
</organism>
<sequence length="266" mass="28809">MIRVARPLAVVAVAAGSLLAGCSAEPERTTEALRPLAAREQAYAIVSAGKEHRVTWTLVLANPNRWHFAENVVATLVGRDAQGREVVRSRHPVDAVPPGRTTAFSATTSTTTPPAKVEISLESPQWRKAARIPSAFKRFPVADLNTVKLRDGQYLVSGNLRNPFRKETATLTVTAVLRDRNGRTTGGRADFVEKVGPGTWRRFAITVPKVTGGVDPERTEVFVTPWGSTAGPYEELARAGAVPLHTDRPRTAPFPKERGGEAASFE</sequence>
<feature type="signal peptide" evidence="2">
    <location>
        <begin position="1"/>
        <end position="20"/>
    </location>
</feature>
<evidence type="ECO:0000256" key="2">
    <source>
        <dbReference type="SAM" id="SignalP"/>
    </source>
</evidence>
<dbReference type="PROSITE" id="PS51257">
    <property type="entry name" value="PROKAR_LIPOPROTEIN"/>
    <property type="match status" value="1"/>
</dbReference>
<evidence type="ECO:0000256" key="1">
    <source>
        <dbReference type="SAM" id="MobiDB-lite"/>
    </source>
</evidence>
<evidence type="ECO:0000313" key="3">
    <source>
        <dbReference type="EMBL" id="TQM77524.1"/>
    </source>
</evidence>
<gene>
    <name evidence="3" type="ORF">FHX40_4289</name>
</gene>
<keyword evidence="4" id="KW-1185">Reference proteome</keyword>
<feature type="region of interest" description="Disordered" evidence="1">
    <location>
        <begin position="243"/>
        <end position="266"/>
    </location>
</feature>
<feature type="compositionally biased region" description="Basic and acidic residues" evidence="1">
    <location>
        <begin position="245"/>
        <end position="260"/>
    </location>
</feature>
<feature type="compositionally biased region" description="Low complexity" evidence="1">
    <location>
        <begin position="101"/>
        <end position="113"/>
    </location>
</feature>
<dbReference type="AlphaFoldDB" id="A0A543J3X3"/>
<proteinExistence type="predicted"/>
<comment type="caution">
    <text evidence="3">The sequence shown here is derived from an EMBL/GenBank/DDBJ whole genome shotgun (WGS) entry which is preliminary data.</text>
</comment>
<accession>A0A543J3X3</accession>
<keyword evidence="2" id="KW-0732">Signal</keyword>
<feature type="region of interest" description="Disordered" evidence="1">
    <location>
        <begin position="88"/>
        <end position="113"/>
    </location>
</feature>
<dbReference type="Proteomes" id="UP000319213">
    <property type="component" value="Unassembled WGS sequence"/>
</dbReference>
<name>A0A543J3X3_9ACTN</name>